<organism evidence="3">
    <name type="scientific">Tanacetum cinerariifolium</name>
    <name type="common">Dalmatian daisy</name>
    <name type="synonym">Chrysanthemum cinerariifolium</name>
    <dbReference type="NCBI Taxonomy" id="118510"/>
    <lineage>
        <taxon>Eukaryota</taxon>
        <taxon>Viridiplantae</taxon>
        <taxon>Streptophyta</taxon>
        <taxon>Embryophyta</taxon>
        <taxon>Tracheophyta</taxon>
        <taxon>Spermatophyta</taxon>
        <taxon>Magnoliopsida</taxon>
        <taxon>eudicotyledons</taxon>
        <taxon>Gunneridae</taxon>
        <taxon>Pentapetalae</taxon>
        <taxon>asterids</taxon>
        <taxon>campanulids</taxon>
        <taxon>Asterales</taxon>
        <taxon>Asteraceae</taxon>
        <taxon>Asteroideae</taxon>
        <taxon>Anthemideae</taxon>
        <taxon>Anthemidinae</taxon>
        <taxon>Tanacetum</taxon>
    </lineage>
</organism>
<gene>
    <name evidence="3" type="ORF">Tci_219798</name>
</gene>
<dbReference type="EMBL" id="BKCJ010060050">
    <property type="protein sequence ID" value="GEW47822.1"/>
    <property type="molecule type" value="Genomic_DNA"/>
</dbReference>
<evidence type="ECO:0000256" key="2">
    <source>
        <dbReference type="SAM" id="MobiDB-lite"/>
    </source>
</evidence>
<evidence type="ECO:0000313" key="3">
    <source>
        <dbReference type="EMBL" id="GEW47822.1"/>
    </source>
</evidence>
<feature type="coiled-coil region" evidence="1">
    <location>
        <begin position="149"/>
        <end position="210"/>
    </location>
</feature>
<evidence type="ECO:0000256" key="1">
    <source>
        <dbReference type="SAM" id="Coils"/>
    </source>
</evidence>
<proteinExistence type="predicted"/>
<keyword evidence="1" id="KW-0175">Coiled coil</keyword>
<protein>
    <submittedName>
        <fullName evidence="3">Ribonuclease H-like domain-containing protein</fullName>
    </submittedName>
</protein>
<dbReference type="AlphaFoldDB" id="A0A699GVT8"/>
<feature type="region of interest" description="Disordered" evidence="2">
    <location>
        <begin position="336"/>
        <end position="356"/>
    </location>
</feature>
<sequence>MEGVMTEMPITSTEEKAQRILEKRDLVGMQLQRRLKRNLLKQQYENFTALSSEMLDQTFDRLQKLRNKADLVTMSMDDLYNNLKLTVNGNETIGFDKSKVECYNCHKRGNFAREQSSKKSRQQAQGKLKKKQRKDQIMYSWLSYLQVLTERLQDNLKSVEERLKFLRKMSIYLKDIKVLKVEIQMGEIAIRELRRKLEIAQNEKDGIQLNVEKFDHASKSLNKLIDCQIVDNYKKGLGYKNYNEVPPPYTRNFMPPTPNLPFTGLDEFVNQPVVENYKAKSSKEEPKVVKKNDDALIIEEWVSDNKKEDVSQLKIEKKIVRPSIAKIEFVKSKQQKKTARKTVKQGNPQMDLQDQGVIDSGCSRHMTGNMSYLNDFEEIDRGYIAFGGNPKGGKITSNHERKYISPSHTKKIFRNMRRVGKGFSGTVTLLFLTMVVQSELDKPRKPTRKVTQVPQPSDPIEHVVDEAVHKELGEGLVRVIATAYSLGVEHDSGGGPRCQEAIGDTTTQTRVFELEKTKTSQHNEIVSLKRRVKKLKKRNRSRTHKLERLYKVGLTVRVKSSYEEKSLGEDASKQDRIEAIDADEDITLVNDQDDADKDMFDMNVLGGEEVFAAVGKNENVVNITIEELTFDQALKALKTSKPKVKGLIIQDPVNLEQQQQFLHNS</sequence>
<accession>A0A699GVT8</accession>
<name>A0A699GVT8_TANCI</name>
<comment type="caution">
    <text evidence="3">The sequence shown here is derived from an EMBL/GenBank/DDBJ whole genome shotgun (WGS) entry which is preliminary data.</text>
</comment>
<reference evidence="3" key="1">
    <citation type="journal article" date="2019" name="Sci. Rep.">
        <title>Draft genome of Tanacetum cinerariifolium, the natural source of mosquito coil.</title>
        <authorList>
            <person name="Yamashiro T."/>
            <person name="Shiraishi A."/>
            <person name="Satake H."/>
            <person name="Nakayama K."/>
        </authorList>
    </citation>
    <scope>NUCLEOTIDE SEQUENCE</scope>
</reference>